<evidence type="ECO:0000313" key="2">
    <source>
        <dbReference type="Proteomes" id="UP000320791"/>
    </source>
</evidence>
<dbReference type="EMBL" id="VOHM01000006">
    <property type="protein sequence ID" value="TWT26794.1"/>
    <property type="molecule type" value="Genomic_DNA"/>
</dbReference>
<dbReference type="RefSeq" id="WP_146323858.1">
    <property type="nucleotide sequence ID" value="NZ_BAABLR010000005.1"/>
</dbReference>
<organism evidence="1 2">
    <name type="scientific">Corynebacterium canis</name>
    <dbReference type="NCBI Taxonomy" id="679663"/>
    <lineage>
        <taxon>Bacteria</taxon>
        <taxon>Bacillati</taxon>
        <taxon>Actinomycetota</taxon>
        <taxon>Actinomycetes</taxon>
        <taxon>Mycobacteriales</taxon>
        <taxon>Corynebacteriaceae</taxon>
        <taxon>Corynebacterium</taxon>
    </lineage>
</organism>
<dbReference type="InterPro" id="IPR010428">
    <property type="entry name" value="Zincin_1"/>
</dbReference>
<dbReference type="CDD" id="cd12954">
    <property type="entry name" value="MMP_TTHA0227_like_1"/>
    <property type="match status" value="1"/>
</dbReference>
<gene>
    <name evidence="1" type="ORF">FRX94_04115</name>
</gene>
<comment type="caution">
    <text evidence="1">The sequence shown here is derived from an EMBL/GenBank/DDBJ whole genome shotgun (WGS) entry which is preliminary data.</text>
</comment>
<evidence type="ECO:0000313" key="1">
    <source>
        <dbReference type="EMBL" id="TWT26794.1"/>
    </source>
</evidence>
<dbReference type="Gene3D" id="3.30.2010.20">
    <property type="match status" value="1"/>
</dbReference>
<reference evidence="1 2" key="1">
    <citation type="submission" date="2019-08" db="EMBL/GenBank/DDBJ databases">
        <authorList>
            <person name="Lei W."/>
        </authorList>
    </citation>
    <scope>NUCLEOTIDE SEQUENCE [LARGE SCALE GENOMIC DNA]</scope>
    <source>
        <strain evidence="1 2">CCUG 58627</strain>
    </source>
</reference>
<sequence length="150" mass="17332">MRIRSFRDRHGRGVRGPLFPRQVPRYRTRSQRFDALVLDAYAPLYRRYAQQLGNLDIAVDLVPRMRLHGIEFFTDEVFADGQVPLGRVIPAGIDAKGNPTRPRIVLFRTPIEQRSRTLEERQNLIHTALVALLATHLNIAPHDIDPGYQW</sequence>
<dbReference type="OrthoDB" id="4966605at2"/>
<dbReference type="Proteomes" id="UP000320791">
    <property type="component" value="Unassembled WGS sequence"/>
</dbReference>
<name>A0A5C5UKM9_9CORY</name>
<dbReference type="InterPro" id="IPR038555">
    <property type="entry name" value="Zincin_1_sf"/>
</dbReference>
<dbReference type="SUPFAM" id="SSF55486">
    <property type="entry name" value="Metalloproteases ('zincins'), catalytic domain"/>
    <property type="match status" value="1"/>
</dbReference>
<dbReference type="AlphaFoldDB" id="A0A5C5UKM9"/>
<dbReference type="Pfam" id="PF06262">
    <property type="entry name" value="Zincin_1"/>
    <property type="match status" value="1"/>
</dbReference>
<keyword evidence="2" id="KW-1185">Reference proteome</keyword>
<proteinExistence type="predicted"/>
<protein>
    <submittedName>
        <fullName evidence="1">Metallopeptidase family protein</fullName>
    </submittedName>
</protein>
<accession>A0A5C5UKM9</accession>